<protein>
    <submittedName>
        <fullName evidence="1">RCG43665</fullName>
    </submittedName>
</protein>
<proteinExistence type="predicted"/>
<gene>
    <name evidence="1" type="ORF">rCG_43665</name>
</gene>
<dbReference type="AlphaFoldDB" id="A6JJ17"/>
<evidence type="ECO:0000313" key="1">
    <source>
        <dbReference type="EMBL" id="EDM18715.1"/>
    </source>
</evidence>
<reference evidence="1 2" key="1">
    <citation type="submission" date="2005-09" db="EMBL/GenBank/DDBJ databases">
        <authorList>
            <person name="Mural R.J."/>
            <person name="Li P.W."/>
            <person name="Adams M.D."/>
            <person name="Amanatides P.G."/>
            <person name="Baden-Tillson H."/>
            <person name="Barnstead M."/>
            <person name="Chin S.H."/>
            <person name="Dew I."/>
            <person name="Evans C.A."/>
            <person name="Ferriera S."/>
            <person name="Flanigan M."/>
            <person name="Fosler C."/>
            <person name="Glodek A."/>
            <person name="Gu Z."/>
            <person name="Holt R.A."/>
            <person name="Jennings D."/>
            <person name="Kraft C.L."/>
            <person name="Lu F."/>
            <person name="Nguyen T."/>
            <person name="Nusskern D.R."/>
            <person name="Pfannkoch C.M."/>
            <person name="Sitter C."/>
            <person name="Sutton G.G."/>
            <person name="Venter J.C."/>
            <person name="Wang Z."/>
            <person name="Woodage T."/>
            <person name="Zheng X.H."/>
            <person name="Zhong F."/>
        </authorList>
    </citation>
    <scope>NUCLEOTIDE SEQUENCE [LARGE SCALE GENOMIC DNA]</scope>
    <source>
        <strain>BN</strain>
        <strain evidence="2">Sprague-Dawley</strain>
    </source>
</reference>
<dbReference type="EMBL" id="CH473987">
    <property type="protein sequence ID" value="EDM18715.1"/>
    <property type="molecule type" value="Genomic_DNA"/>
</dbReference>
<organism evidence="1 2">
    <name type="scientific">Rattus norvegicus</name>
    <name type="common">Rat</name>
    <dbReference type="NCBI Taxonomy" id="10116"/>
    <lineage>
        <taxon>Eukaryota</taxon>
        <taxon>Metazoa</taxon>
        <taxon>Chordata</taxon>
        <taxon>Craniata</taxon>
        <taxon>Vertebrata</taxon>
        <taxon>Euteleostomi</taxon>
        <taxon>Mammalia</taxon>
        <taxon>Eutheria</taxon>
        <taxon>Euarchontoglires</taxon>
        <taxon>Glires</taxon>
        <taxon>Rodentia</taxon>
        <taxon>Myomorpha</taxon>
        <taxon>Muroidea</taxon>
        <taxon>Muridae</taxon>
        <taxon>Murinae</taxon>
        <taxon>Rattus</taxon>
    </lineage>
</organism>
<accession>A6JJ17</accession>
<dbReference type="Proteomes" id="UP000234681">
    <property type="component" value="Chromosome 9"/>
</dbReference>
<evidence type="ECO:0000313" key="2">
    <source>
        <dbReference type="Proteomes" id="UP000234681"/>
    </source>
</evidence>
<name>A6JJ17_RAT</name>
<sequence length="52" mass="5801">MQGLERGPLHIRSSCGAWSSGRNHCLGSYWCAVIIFLESSGFLQLSPYSRKL</sequence>